<comment type="caution">
    <text evidence="3">The sequence shown here is derived from an EMBL/GenBank/DDBJ whole genome shotgun (WGS) entry which is preliminary data.</text>
</comment>
<dbReference type="PRINTS" id="PR00080">
    <property type="entry name" value="SDRFAMILY"/>
</dbReference>
<dbReference type="FunFam" id="3.40.50.720:FF:000084">
    <property type="entry name" value="Short-chain dehydrogenase reductase"/>
    <property type="match status" value="1"/>
</dbReference>
<keyword evidence="4" id="KW-1185">Reference proteome</keyword>
<dbReference type="Pfam" id="PF00106">
    <property type="entry name" value="adh_short"/>
    <property type="match status" value="1"/>
</dbReference>
<evidence type="ECO:0000313" key="4">
    <source>
        <dbReference type="Proteomes" id="UP000340077"/>
    </source>
</evidence>
<accession>A0A5M3PKL3</accession>
<proteinExistence type="inferred from homology"/>
<evidence type="ECO:0008006" key="5">
    <source>
        <dbReference type="Google" id="ProtNLM"/>
    </source>
</evidence>
<gene>
    <name evidence="3" type="ORF">MS5N3_09140</name>
</gene>
<evidence type="ECO:0000313" key="3">
    <source>
        <dbReference type="EMBL" id="GBO83463.1"/>
    </source>
</evidence>
<dbReference type="AlphaFoldDB" id="A0A5M3PKL3"/>
<dbReference type="InterPro" id="IPR002347">
    <property type="entry name" value="SDR_fam"/>
</dbReference>
<dbReference type="PANTHER" id="PTHR42820">
    <property type="entry name" value="SHORT-CHAIN DEHYDROGENASE REDUCTASE"/>
    <property type="match status" value="1"/>
</dbReference>
<dbReference type="Proteomes" id="UP000340077">
    <property type="component" value="Unassembled WGS sequence"/>
</dbReference>
<dbReference type="RefSeq" id="WP_069184291.1">
    <property type="nucleotide sequence ID" value="NZ_BGZH01000001.1"/>
</dbReference>
<dbReference type="EMBL" id="BGZH01000001">
    <property type="protein sequence ID" value="GBO83463.1"/>
    <property type="molecule type" value="Genomic_DNA"/>
</dbReference>
<organism evidence="3 4">
    <name type="scientific">Marinobacter salsuginis</name>
    <dbReference type="NCBI Taxonomy" id="418719"/>
    <lineage>
        <taxon>Bacteria</taxon>
        <taxon>Pseudomonadati</taxon>
        <taxon>Pseudomonadota</taxon>
        <taxon>Gammaproteobacteria</taxon>
        <taxon>Pseudomonadales</taxon>
        <taxon>Marinobacteraceae</taxon>
        <taxon>Marinobacter</taxon>
    </lineage>
</organism>
<dbReference type="PRINTS" id="PR00081">
    <property type="entry name" value="GDHRDH"/>
</dbReference>
<comment type="similarity">
    <text evidence="1 2">Belongs to the short-chain dehydrogenases/reductases (SDR) family.</text>
</comment>
<dbReference type="InterPro" id="IPR036291">
    <property type="entry name" value="NAD(P)-bd_dom_sf"/>
</dbReference>
<sequence>MRRLDGKTALVTGAARGIGEAIAVQFAKHGAKVIVSDIDDQQGQALVGSSEFDMHYLHLDVSDETQWIDCASFIEEQFGGLDILVNNAGITGFLESSGPHDPENLDLDSWQTVHATNLNGVALGCKYGIKLMKTSRAASIVNISSRSGIVGIPGAAAYASSKAGVPIGRMGRPEDVAYAALYLASDESNYVTGIELNIDGGILAGSASAPARR</sequence>
<evidence type="ECO:0000256" key="1">
    <source>
        <dbReference type="ARBA" id="ARBA00006484"/>
    </source>
</evidence>
<protein>
    <recommendedName>
        <fullName evidence="5">3-alpha-hydroxysteroid dehydrogenase</fullName>
    </recommendedName>
</protein>
<dbReference type="PANTHER" id="PTHR42820:SF1">
    <property type="entry name" value="SHORT-CHAIN DEHYDROGENASE_REDUCTASE FAMILY PROTEIN"/>
    <property type="match status" value="1"/>
</dbReference>
<evidence type="ECO:0000256" key="2">
    <source>
        <dbReference type="RuleBase" id="RU000363"/>
    </source>
</evidence>
<dbReference type="Gene3D" id="3.40.50.720">
    <property type="entry name" value="NAD(P)-binding Rossmann-like Domain"/>
    <property type="match status" value="2"/>
</dbReference>
<reference evidence="3 4" key="1">
    <citation type="journal article" date="2019" name="J. Gen. Appl. Microbiol.">
        <title>Aerobic degradation of cis-dichloroethene by the marine bacterium Marinobacter salsuginis strain 5N-3.</title>
        <authorList>
            <person name="Inoue Y."/>
            <person name="Fukunaga Y."/>
            <person name="Katsumata H."/>
            <person name="Ohji S."/>
            <person name="Hosoyama A."/>
            <person name="Mori K."/>
            <person name="Ando K."/>
        </authorList>
    </citation>
    <scope>NUCLEOTIDE SEQUENCE [LARGE SCALE GENOMIC DNA]</scope>
    <source>
        <strain evidence="3 4">5N-3</strain>
    </source>
</reference>
<dbReference type="SUPFAM" id="SSF51735">
    <property type="entry name" value="NAD(P)-binding Rossmann-fold domains"/>
    <property type="match status" value="1"/>
</dbReference>
<name>A0A5M3PKL3_9GAMM</name>